<dbReference type="SUPFAM" id="SSF56784">
    <property type="entry name" value="HAD-like"/>
    <property type="match status" value="1"/>
</dbReference>
<evidence type="ECO:0000313" key="1">
    <source>
        <dbReference type="EMBL" id="MDV5976032.1"/>
    </source>
</evidence>
<dbReference type="InterPro" id="IPR023214">
    <property type="entry name" value="HAD_sf"/>
</dbReference>
<dbReference type="AlphaFoldDB" id="A0AAE4Q669"/>
<comment type="caution">
    <text evidence="1">The sequence shown here is derived from an EMBL/GenBank/DDBJ whole genome shotgun (WGS) entry which is preliminary data.</text>
</comment>
<dbReference type="EMBL" id="JAGQEX010000001">
    <property type="protein sequence ID" value="MDV5976032.1"/>
    <property type="molecule type" value="Genomic_DNA"/>
</dbReference>
<sequence length="57" mass="6508">MAIHVVATDMDSTFLTDVNDYDCQRFGHIFESLQAQEKCFVAISGNQYDPIKGFFKD</sequence>
<name>A0AAE4Q669_STRCB</name>
<dbReference type="Proteomes" id="UP001186118">
    <property type="component" value="Unassembled WGS sequence"/>
</dbReference>
<accession>A0AAE4Q669</accession>
<evidence type="ECO:0000313" key="2">
    <source>
        <dbReference type="Proteomes" id="UP001186118"/>
    </source>
</evidence>
<dbReference type="RefSeq" id="WP_003048211.1">
    <property type="nucleotide sequence ID" value="NZ_BLIS01000011.1"/>
</dbReference>
<dbReference type="InterPro" id="IPR036412">
    <property type="entry name" value="HAD-like_sf"/>
</dbReference>
<proteinExistence type="predicted"/>
<gene>
    <name evidence="1" type="ORF">KB584_00805</name>
</gene>
<reference evidence="1" key="1">
    <citation type="submission" date="2021-04" db="EMBL/GenBank/DDBJ databases">
        <title>Draft genomes of 20 S. canis strains.</title>
        <authorList>
            <person name="Pagnossin D."/>
            <person name="Weir W."/>
            <person name="Smith A."/>
            <person name="Ure R."/>
            <person name="Oravcova K."/>
        </authorList>
    </citation>
    <scope>NUCLEOTIDE SEQUENCE</scope>
    <source>
        <strain evidence="1">284</strain>
    </source>
</reference>
<dbReference type="Gene3D" id="3.40.50.1000">
    <property type="entry name" value="HAD superfamily/HAD-like"/>
    <property type="match status" value="1"/>
</dbReference>
<protein>
    <submittedName>
        <fullName evidence="1">Uncharacterized protein</fullName>
    </submittedName>
</protein>
<organism evidence="1 2">
    <name type="scientific">Streptococcus canis</name>
    <dbReference type="NCBI Taxonomy" id="1329"/>
    <lineage>
        <taxon>Bacteria</taxon>
        <taxon>Bacillati</taxon>
        <taxon>Bacillota</taxon>
        <taxon>Bacilli</taxon>
        <taxon>Lactobacillales</taxon>
        <taxon>Streptococcaceae</taxon>
        <taxon>Streptococcus</taxon>
    </lineage>
</organism>